<gene>
    <name evidence="1" type="ORF">M422DRAFT_67974</name>
</gene>
<dbReference type="HOGENOM" id="CLU_025587_1_0_1"/>
<accession>A0A0C9V6S7</accession>
<evidence type="ECO:0000313" key="1">
    <source>
        <dbReference type="EMBL" id="KIJ42684.1"/>
    </source>
</evidence>
<dbReference type="AlphaFoldDB" id="A0A0C9V6S7"/>
<dbReference type="Proteomes" id="UP000054279">
    <property type="component" value="Unassembled WGS sequence"/>
</dbReference>
<organism evidence="1 2">
    <name type="scientific">Sphaerobolus stellatus (strain SS14)</name>
    <dbReference type="NCBI Taxonomy" id="990650"/>
    <lineage>
        <taxon>Eukaryota</taxon>
        <taxon>Fungi</taxon>
        <taxon>Dikarya</taxon>
        <taxon>Basidiomycota</taxon>
        <taxon>Agaricomycotina</taxon>
        <taxon>Agaricomycetes</taxon>
        <taxon>Phallomycetidae</taxon>
        <taxon>Geastrales</taxon>
        <taxon>Sphaerobolaceae</taxon>
        <taxon>Sphaerobolus</taxon>
    </lineage>
</organism>
<reference evidence="1 2" key="1">
    <citation type="submission" date="2014-06" db="EMBL/GenBank/DDBJ databases">
        <title>Evolutionary Origins and Diversification of the Mycorrhizal Mutualists.</title>
        <authorList>
            <consortium name="DOE Joint Genome Institute"/>
            <consortium name="Mycorrhizal Genomics Consortium"/>
            <person name="Kohler A."/>
            <person name="Kuo A."/>
            <person name="Nagy L.G."/>
            <person name="Floudas D."/>
            <person name="Copeland A."/>
            <person name="Barry K.W."/>
            <person name="Cichocki N."/>
            <person name="Veneault-Fourrey C."/>
            <person name="LaButti K."/>
            <person name="Lindquist E.A."/>
            <person name="Lipzen A."/>
            <person name="Lundell T."/>
            <person name="Morin E."/>
            <person name="Murat C."/>
            <person name="Riley R."/>
            <person name="Ohm R."/>
            <person name="Sun H."/>
            <person name="Tunlid A."/>
            <person name="Henrissat B."/>
            <person name="Grigoriev I.V."/>
            <person name="Hibbett D.S."/>
            <person name="Martin F."/>
        </authorList>
    </citation>
    <scope>NUCLEOTIDE SEQUENCE [LARGE SCALE GENOMIC DNA]</scope>
    <source>
        <strain evidence="1 2">SS14</strain>
    </source>
</reference>
<dbReference type="SUPFAM" id="SSF51905">
    <property type="entry name" value="FAD/NAD(P)-binding domain"/>
    <property type="match status" value="1"/>
</dbReference>
<proteinExistence type="predicted"/>
<name>A0A0C9V6S7_SPHS4</name>
<dbReference type="OrthoDB" id="10051892at2759"/>
<dbReference type="InterPro" id="IPR036188">
    <property type="entry name" value="FAD/NAD-bd_sf"/>
</dbReference>
<keyword evidence="2" id="KW-1185">Reference proteome</keyword>
<dbReference type="EMBL" id="KN837128">
    <property type="protein sequence ID" value="KIJ42684.1"/>
    <property type="molecule type" value="Genomic_DNA"/>
</dbReference>
<sequence length="551" mass="62194">MSLSTNLLYSYGWKLLAFYLVLKGFSTFVQRRFINSLTIMNDLPKLGLSRDGDKRIRGTAVICGGSLSGLLAARVCSDHFEHVVIVEPEEWLLSEDGLNPNIENAMNGKTINNPRARIPQWYVNQGYHPTIPLVLSRLFPKELEKEISLAGSKITPVEFIVHLAGRKLPWIQDITKKTIHITRSSLEAMIRRLVLRIRNVKQLSGRAVGLVGDRGRITGVKRRTVDGVEDVLSASLVVDSTGLATAGYYWLQDLLGSKTDASKRFASVKQTFNNKFAYVTCYFQVSDALLEEMDKAGIPNIKSRTLGTLFLPNLHIDTRALYHWSYEKNIIAITCSEYDMQEDINDIGDIRHFCDNMVMEVPLPKYHYTLLDILQRHNIPFSKYDIRTPHPVYIQYAKAKDLPSNFIAIGDAVMQVNAYKGQGIAKASTDVVTLNKLLLKTKSNWIPGNFGKTFFKLQASITGSLWDSYKSEDYTIATTVPVAGEDRLKEGAGLRKYMDHLYPVALEDPEVASTLLHVMSWTQPATDLFAPGVLLKILRHKIRTFFQIYLI</sequence>
<protein>
    <submittedName>
        <fullName evidence="1">Unplaced genomic scaffold SPHSTscaffold_53, whole genome shotgun sequence</fullName>
    </submittedName>
</protein>
<evidence type="ECO:0000313" key="2">
    <source>
        <dbReference type="Proteomes" id="UP000054279"/>
    </source>
</evidence>